<dbReference type="AlphaFoldDB" id="A0A3B3BID3"/>
<evidence type="ECO:0000313" key="3">
    <source>
        <dbReference type="Ensembl" id="ENSOMEP00000004977.1"/>
    </source>
</evidence>
<keyword evidence="4" id="KW-1185">Reference proteome</keyword>
<dbReference type="GeneTree" id="ENSGT00950000182976"/>
<dbReference type="PANTHER" id="PTHR16206:SF10">
    <property type="entry name" value="DEP DOMAIN-CONTAINING PROTEIN 4"/>
    <property type="match status" value="1"/>
</dbReference>
<dbReference type="STRING" id="30732.ENSOMEP00000004977"/>
<accession>A0A3B3BID3</accession>
<protein>
    <submittedName>
        <fullName evidence="3">DEP domain containing 4</fullName>
    </submittedName>
    <submittedName>
        <fullName evidence="2">DEP domain-containing protein 7</fullName>
    </submittedName>
</protein>
<feature type="domain" description="DEP" evidence="1">
    <location>
        <begin position="50"/>
        <end position="140"/>
    </location>
</feature>
<dbReference type="Ensembl" id="ENSOMET00000008249.1">
    <property type="protein sequence ID" value="ENSOMEP00000004977.1"/>
    <property type="gene ID" value="ENSOMEG00000005967.1"/>
</dbReference>
<dbReference type="CDD" id="cd04405">
    <property type="entry name" value="RhoGAP_BRCC3-like"/>
    <property type="match status" value="1"/>
</dbReference>
<dbReference type="InterPro" id="IPR000591">
    <property type="entry name" value="DEP_dom"/>
</dbReference>
<dbReference type="InterPro" id="IPR036388">
    <property type="entry name" value="WH-like_DNA-bd_sf"/>
</dbReference>
<proteinExistence type="predicted"/>
<dbReference type="GO" id="GO:0035556">
    <property type="term" value="P:intracellular signal transduction"/>
    <property type="evidence" value="ECO:0007669"/>
    <property type="project" value="InterPro"/>
</dbReference>
<dbReference type="PANTHER" id="PTHR16206">
    <property type="entry name" value="DEP DOMAIN-CONTAINING"/>
    <property type="match status" value="1"/>
</dbReference>
<dbReference type="InterPro" id="IPR036390">
    <property type="entry name" value="WH_DNA-bd_sf"/>
</dbReference>
<dbReference type="Proteomes" id="UP000646548">
    <property type="component" value="Unassembled WGS sequence"/>
</dbReference>
<reference evidence="2" key="2">
    <citation type="journal article" name="BMC Genomics">
        <title>Long-read sequencing and de novo genome assembly of marine medaka (Oryzias melastigma).</title>
        <authorList>
            <person name="Liang P."/>
            <person name="Saqib H.S.A."/>
            <person name="Ni X."/>
            <person name="Shen Y."/>
        </authorList>
    </citation>
    <scope>NUCLEOTIDE SEQUENCE</scope>
    <source>
        <strain evidence="2">Bigg-433</strain>
    </source>
</reference>
<dbReference type="OrthoDB" id="276323at2759"/>
<organism evidence="3 4">
    <name type="scientific">Oryzias melastigma</name>
    <name type="common">Marine medaka</name>
    <dbReference type="NCBI Taxonomy" id="30732"/>
    <lineage>
        <taxon>Eukaryota</taxon>
        <taxon>Metazoa</taxon>
        <taxon>Chordata</taxon>
        <taxon>Craniata</taxon>
        <taxon>Vertebrata</taxon>
        <taxon>Euteleostomi</taxon>
        <taxon>Actinopterygii</taxon>
        <taxon>Neopterygii</taxon>
        <taxon>Teleostei</taxon>
        <taxon>Neoteleostei</taxon>
        <taxon>Acanthomorphata</taxon>
        <taxon>Ovalentaria</taxon>
        <taxon>Atherinomorphae</taxon>
        <taxon>Beloniformes</taxon>
        <taxon>Adrianichthyidae</taxon>
        <taxon>Oryziinae</taxon>
        <taxon>Oryzias</taxon>
    </lineage>
</organism>
<gene>
    <name evidence="2" type="ORF">FQA47_015095</name>
</gene>
<dbReference type="EMBL" id="WKFB01000217">
    <property type="protein sequence ID" value="KAF6731206.1"/>
    <property type="molecule type" value="Genomic_DNA"/>
</dbReference>
<dbReference type="PROSITE" id="PS50186">
    <property type="entry name" value="DEP"/>
    <property type="match status" value="1"/>
</dbReference>
<sequence>MTSQPVMAVDLTPRFRRLNSQTRSFRDNIQHDFSGPFGATQLWHNIIHALQSQVEVRRCRRHLRVHAECFTGSDAVDTVLSYLMQNVVFCTSDLSRLKAARLCQALMEAKVFEPVGTKLFRREKEVTFEDSSYSLYRFLEYKGVSGSAGKEGSVDIENVEPEEHGAKRKKMSRFDEFLTISNPLAVKPSEKTVERLLKTINLQPCVSSAPEKPTTNFLSKSVVDEVWKQQTLLQLLQMVELPVLECILTSPERVQPQRCRAPAHGDLVISNTCLDREPPLNLLQLDAWLSAAADCLELFPDQLIVVAGEKLSKHDGDSSTEASNSQQTISHKRLLFDTIAKYYNGQEKAPLLSGRYLDIHAAILNLLDEGKRQEAIRASQLCLRLLDTSSREELRRLLGFMAIAAQPDACQLQKKTDNRILVCRTFQRALIQSHELTRSHTETLVFFLMDHHTELFKTPTALIEAVRAAVRTLQQGRDPDSVATFTFCQQVTPQEYEDQREAATLKNLKQLLQEISSSKSMNVKEKRKLLKEFEKHHPVVFLQHFSSTF</sequence>
<evidence type="ECO:0000259" key="1">
    <source>
        <dbReference type="PROSITE" id="PS50186"/>
    </source>
</evidence>
<evidence type="ECO:0000313" key="2">
    <source>
        <dbReference type="EMBL" id="KAF6731206.1"/>
    </source>
</evidence>
<dbReference type="PaxDb" id="30732-ENSOMEP00000004977"/>
<dbReference type="SUPFAM" id="SSF46785">
    <property type="entry name" value="Winged helix' DNA-binding domain"/>
    <property type="match status" value="1"/>
</dbReference>
<evidence type="ECO:0000313" key="4">
    <source>
        <dbReference type="Proteomes" id="UP000261560"/>
    </source>
</evidence>
<name>A0A3B3BID3_ORYME</name>
<dbReference type="Proteomes" id="UP000261560">
    <property type="component" value="Unplaced"/>
</dbReference>
<dbReference type="OMA" id="LMQNVVF"/>
<dbReference type="Gene3D" id="1.10.10.10">
    <property type="entry name" value="Winged helix-like DNA-binding domain superfamily/Winged helix DNA-binding domain"/>
    <property type="match status" value="1"/>
</dbReference>
<dbReference type="Pfam" id="PF00610">
    <property type="entry name" value="DEP"/>
    <property type="match status" value="1"/>
</dbReference>
<reference evidence="3" key="1">
    <citation type="submission" date="2025-05" db="UniProtKB">
        <authorList>
            <consortium name="Ensembl"/>
        </authorList>
    </citation>
    <scope>IDENTIFICATION</scope>
</reference>
<dbReference type="SMART" id="SM00049">
    <property type="entry name" value="DEP"/>
    <property type="match status" value="1"/>
</dbReference>
<dbReference type="CDD" id="cd04446">
    <property type="entry name" value="DEP_DEPDC4"/>
    <property type="match status" value="1"/>
</dbReference>